<gene>
    <name evidence="2" type="ORF">SAMN05444277_10738</name>
</gene>
<evidence type="ECO:0000313" key="3">
    <source>
        <dbReference type="Proteomes" id="UP000199031"/>
    </source>
</evidence>
<accession>A0A1I5WWD6</accession>
<dbReference type="RefSeq" id="WP_090658900.1">
    <property type="nucleotide sequence ID" value="NZ_FOXQ01000007.1"/>
</dbReference>
<dbReference type="Pfam" id="PF14258">
    <property type="entry name" value="DUF4350"/>
    <property type="match status" value="1"/>
</dbReference>
<dbReference type="InterPro" id="IPR025646">
    <property type="entry name" value="DUF4350"/>
</dbReference>
<dbReference type="EMBL" id="FOXQ01000007">
    <property type="protein sequence ID" value="SFQ23857.1"/>
    <property type="molecule type" value="Genomic_DNA"/>
</dbReference>
<proteinExistence type="predicted"/>
<name>A0A1I5WWD6_9BACT</name>
<organism evidence="2 3">
    <name type="scientific">Parafilimonas terrae</name>
    <dbReference type="NCBI Taxonomy" id="1465490"/>
    <lineage>
        <taxon>Bacteria</taxon>
        <taxon>Pseudomonadati</taxon>
        <taxon>Bacteroidota</taxon>
        <taxon>Chitinophagia</taxon>
        <taxon>Chitinophagales</taxon>
        <taxon>Chitinophagaceae</taxon>
        <taxon>Parafilimonas</taxon>
    </lineage>
</organism>
<keyword evidence="3" id="KW-1185">Reference proteome</keyword>
<dbReference type="AlphaFoldDB" id="A0A1I5WWD6"/>
<evidence type="ECO:0000259" key="1">
    <source>
        <dbReference type="Pfam" id="PF14258"/>
    </source>
</evidence>
<sequence length="403" mass="47172">MKNFFLYISFFLVTISLCSCGRLHKFNDTITLKRTDKIPYGTYVAYQLLQKEFPHARIETNRYAPAYWQNLTSDSTKQVLIIVTKTFEPSEEDLDYLTGFVQKGNYVFISALQYTRNAVKFFNLRSHKHFNYYGLALGVHGPFNPFDSVAVTLDSSAFEKPLSWQYPGADFANEFSGTDSNFSFHLGYSSANLPNLVAVNSIDGKFFIHSAPFTFTNFFLLYENNRQYFEKLMRLFPDDTKKIVWDEYYLNHYYNQNPQQKQGVLSVILKYENFRWAFWVALLLLSLYLVTEVKRRQRIIPVHAKPKNDSLEFVTTIGELYYEKGDHKNLAKKLTQYFLDYVRNRYKIATSEINDAFAQQLAIKSGKPADDIKQLIDVIHTINLSDSITQKQLMNYYELLEQF</sequence>
<dbReference type="OrthoDB" id="1111222at2"/>
<reference evidence="2 3" key="1">
    <citation type="submission" date="2016-10" db="EMBL/GenBank/DDBJ databases">
        <authorList>
            <person name="de Groot N.N."/>
        </authorList>
    </citation>
    <scope>NUCLEOTIDE SEQUENCE [LARGE SCALE GENOMIC DNA]</scope>
    <source>
        <strain evidence="2 3">DSM 28286</strain>
    </source>
</reference>
<dbReference type="PROSITE" id="PS51257">
    <property type="entry name" value="PROKAR_LIPOPROTEIN"/>
    <property type="match status" value="1"/>
</dbReference>
<dbReference type="STRING" id="1465490.SAMN05444277_10738"/>
<evidence type="ECO:0000313" key="2">
    <source>
        <dbReference type="EMBL" id="SFQ23857.1"/>
    </source>
</evidence>
<feature type="domain" description="DUF4350" evidence="1">
    <location>
        <begin position="36"/>
        <end position="232"/>
    </location>
</feature>
<dbReference type="Proteomes" id="UP000199031">
    <property type="component" value="Unassembled WGS sequence"/>
</dbReference>
<protein>
    <recommendedName>
        <fullName evidence="1">DUF4350 domain-containing protein</fullName>
    </recommendedName>
</protein>